<feature type="compositionally biased region" description="Acidic residues" evidence="1">
    <location>
        <begin position="77"/>
        <end position="102"/>
    </location>
</feature>
<evidence type="ECO:0000256" key="2">
    <source>
        <dbReference type="SAM" id="SignalP"/>
    </source>
</evidence>
<proteinExistence type="predicted"/>
<feature type="compositionally biased region" description="Basic and acidic residues" evidence="1">
    <location>
        <begin position="60"/>
        <end position="76"/>
    </location>
</feature>
<feature type="region of interest" description="Disordered" evidence="1">
    <location>
        <begin position="60"/>
        <end position="102"/>
    </location>
</feature>
<gene>
    <name evidence="3" type="ORF">A0J61_04822</name>
</gene>
<keyword evidence="4" id="KW-1185">Reference proteome</keyword>
<evidence type="ECO:0000313" key="4">
    <source>
        <dbReference type="Proteomes" id="UP000093000"/>
    </source>
</evidence>
<name>A0A1C7NEC6_9FUNG</name>
<accession>A0A1C7NEC6</accession>
<keyword evidence="2" id="KW-0732">Signal</keyword>
<feature type="chain" id="PRO_5008889649" evidence="2">
    <location>
        <begin position="22"/>
        <end position="102"/>
    </location>
</feature>
<evidence type="ECO:0000313" key="3">
    <source>
        <dbReference type="EMBL" id="OBZ87129.1"/>
    </source>
</evidence>
<evidence type="ECO:0000256" key="1">
    <source>
        <dbReference type="SAM" id="MobiDB-lite"/>
    </source>
</evidence>
<dbReference type="EMBL" id="LUGH01000244">
    <property type="protein sequence ID" value="OBZ87129.1"/>
    <property type="molecule type" value="Genomic_DNA"/>
</dbReference>
<protein>
    <submittedName>
        <fullName evidence="3">Uncharacterized protein</fullName>
    </submittedName>
</protein>
<comment type="caution">
    <text evidence="3">The sequence shown here is derived from an EMBL/GenBank/DDBJ whole genome shotgun (WGS) entry which is preliminary data.</text>
</comment>
<reference evidence="3 4" key="1">
    <citation type="submission" date="2016-03" db="EMBL/GenBank/DDBJ databases">
        <title>Choanephora cucurbitarum.</title>
        <authorList>
            <person name="Min B."/>
            <person name="Park H."/>
            <person name="Park J.-H."/>
            <person name="Shin H.-D."/>
            <person name="Choi I.-G."/>
        </authorList>
    </citation>
    <scope>NUCLEOTIDE SEQUENCE [LARGE SCALE GENOMIC DNA]</scope>
    <source>
        <strain evidence="3 4">KUS-F28377</strain>
    </source>
</reference>
<dbReference type="AlphaFoldDB" id="A0A1C7NEC6"/>
<organism evidence="3 4">
    <name type="scientific">Choanephora cucurbitarum</name>
    <dbReference type="NCBI Taxonomy" id="101091"/>
    <lineage>
        <taxon>Eukaryota</taxon>
        <taxon>Fungi</taxon>
        <taxon>Fungi incertae sedis</taxon>
        <taxon>Mucoromycota</taxon>
        <taxon>Mucoromycotina</taxon>
        <taxon>Mucoromycetes</taxon>
        <taxon>Mucorales</taxon>
        <taxon>Mucorineae</taxon>
        <taxon>Choanephoraceae</taxon>
        <taxon>Choanephoroideae</taxon>
        <taxon>Choanephora</taxon>
    </lineage>
</organism>
<feature type="signal peptide" evidence="2">
    <location>
        <begin position="1"/>
        <end position="21"/>
    </location>
</feature>
<sequence length="102" mass="11903">MRSTALSLGLVAVFLFGYSFANSRRNEETAGVYRVDTSLQRRQLYDSALLYKKAFARRAQVEKTKSSNDEEKHQREDEEQEEEEDEKDDEKDDKSDGEDEEN</sequence>
<dbReference type="InParanoid" id="A0A1C7NEC6"/>
<dbReference type="Proteomes" id="UP000093000">
    <property type="component" value="Unassembled WGS sequence"/>
</dbReference>